<dbReference type="SUPFAM" id="SSF55781">
    <property type="entry name" value="GAF domain-like"/>
    <property type="match status" value="1"/>
</dbReference>
<dbReference type="Gene3D" id="1.10.10.10">
    <property type="entry name" value="Winged helix-like DNA-binding domain superfamily/Winged helix DNA-binding domain"/>
    <property type="match status" value="1"/>
</dbReference>
<keyword evidence="5" id="KW-1185">Reference proteome</keyword>
<feature type="domain" description="ANTAR" evidence="3">
    <location>
        <begin position="176"/>
        <end position="237"/>
    </location>
</feature>
<evidence type="ECO:0000313" key="4">
    <source>
        <dbReference type="EMBL" id="MFC5063513.1"/>
    </source>
</evidence>
<dbReference type="Gene3D" id="3.30.450.40">
    <property type="match status" value="1"/>
</dbReference>
<dbReference type="SUPFAM" id="SSF52172">
    <property type="entry name" value="CheY-like"/>
    <property type="match status" value="1"/>
</dbReference>
<dbReference type="InterPro" id="IPR005561">
    <property type="entry name" value="ANTAR"/>
</dbReference>
<name>A0ABV9YQ59_9PSEU</name>
<dbReference type="Proteomes" id="UP001595947">
    <property type="component" value="Unassembled WGS sequence"/>
</dbReference>
<evidence type="ECO:0000256" key="1">
    <source>
        <dbReference type="ARBA" id="ARBA00023015"/>
    </source>
</evidence>
<organism evidence="4 5">
    <name type="scientific">Actinomycetospora atypica</name>
    <dbReference type="NCBI Taxonomy" id="1290095"/>
    <lineage>
        <taxon>Bacteria</taxon>
        <taxon>Bacillati</taxon>
        <taxon>Actinomycetota</taxon>
        <taxon>Actinomycetes</taxon>
        <taxon>Pseudonocardiales</taxon>
        <taxon>Pseudonocardiaceae</taxon>
        <taxon>Actinomycetospora</taxon>
    </lineage>
</organism>
<gene>
    <name evidence="4" type="ORF">ACFPBZ_14930</name>
</gene>
<evidence type="ECO:0000256" key="2">
    <source>
        <dbReference type="ARBA" id="ARBA00023163"/>
    </source>
</evidence>
<keyword evidence="1" id="KW-0805">Transcription regulation</keyword>
<proteinExistence type="predicted"/>
<protein>
    <submittedName>
        <fullName evidence="4">ANTAR domain-containing protein</fullName>
    </submittedName>
</protein>
<evidence type="ECO:0000259" key="3">
    <source>
        <dbReference type="PROSITE" id="PS50921"/>
    </source>
</evidence>
<accession>A0ABV9YQ59</accession>
<keyword evidence="2" id="KW-0804">Transcription</keyword>
<dbReference type="InterPro" id="IPR012074">
    <property type="entry name" value="GAF_ANTAR"/>
</dbReference>
<comment type="caution">
    <text evidence="4">The sequence shown here is derived from an EMBL/GenBank/DDBJ whole genome shotgun (WGS) entry which is preliminary data.</text>
</comment>
<dbReference type="InterPro" id="IPR029016">
    <property type="entry name" value="GAF-like_dom_sf"/>
</dbReference>
<dbReference type="InterPro" id="IPR011006">
    <property type="entry name" value="CheY-like_superfamily"/>
</dbReference>
<evidence type="ECO:0000313" key="5">
    <source>
        <dbReference type="Proteomes" id="UP001595947"/>
    </source>
</evidence>
<sequence length="243" mass="25326">MSERDSRVLAKSFVELATALEAMPAGAGVLGVVERVVLATCHVVEGADCASVVLRADDDVFSTVAASDALAGSADELQLTHDEGPSIVATHTTGLGVADSSDLATDPNYPRFGPAAASLGVASVIATGMFPGGETPRFGALNCWSRTPGGLDTADRDHALVLASYAATAIAGVRARSAAELQMAQLREAVDSRDVIGQAKGILMERRGYDSAAAFDVLRRTSQELNIKLRDVAKTLVERRSEI</sequence>
<dbReference type="PIRSF" id="PIRSF036625">
    <property type="entry name" value="GAF_ANTAR"/>
    <property type="match status" value="1"/>
</dbReference>
<dbReference type="PROSITE" id="PS50921">
    <property type="entry name" value="ANTAR"/>
    <property type="match status" value="1"/>
</dbReference>
<dbReference type="InterPro" id="IPR036388">
    <property type="entry name" value="WH-like_DNA-bd_sf"/>
</dbReference>
<dbReference type="EMBL" id="JBHSIV010000014">
    <property type="protein sequence ID" value="MFC5063513.1"/>
    <property type="molecule type" value="Genomic_DNA"/>
</dbReference>
<dbReference type="SMART" id="SM01012">
    <property type="entry name" value="ANTAR"/>
    <property type="match status" value="1"/>
</dbReference>
<reference evidence="5" key="1">
    <citation type="journal article" date="2019" name="Int. J. Syst. Evol. Microbiol.">
        <title>The Global Catalogue of Microorganisms (GCM) 10K type strain sequencing project: providing services to taxonomists for standard genome sequencing and annotation.</title>
        <authorList>
            <consortium name="The Broad Institute Genomics Platform"/>
            <consortium name="The Broad Institute Genome Sequencing Center for Infectious Disease"/>
            <person name="Wu L."/>
            <person name="Ma J."/>
        </authorList>
    </citation>
    <scope>NUCLEOTIDE SEQUENCE [LARGE SCALE GENOMIC DNA]</scope>
    <source>
        <strain evidence="5">CGMCC 4.7093</strain>
    </source>
</reference>
<dbReference type="Pfam" id="PF03861">
    <property type="entry name" value="ANTAR"/>
    <property type="match status" value="1"/>
</dbReference>